<keyword evidence="3" id="KW-1185">Reference proteome</keyword>
<name>A0A090EFA7_MESPL</name>
<feature type="region of interest" description="Disordered" evidence="1">
    <location>
        <begin position="125"/>
        <end position="149"/>
    </location>
</feature>
<gene>
    <name evidence="2" type="ORF">MPL3356_60467</name>
</gene>
<evidence type="ECO:0000313" key="2">
    <source>
        <dbReference type="EMBL" id="CDX26616.1"/>
    </source>
</evidence>
<sequence>MDPVIAFFWGFWSFAKSRVGLPIVVAGAIIFYYEGVPLGPIRNIPWVGPALSGLVDGRVDREYAAGQKTEEAIWQEKMRFAAMARDADLKKQQANVDAAAQKFADSVAEDKRTATLRIADLEERIRQQKEEDDAPKPAGDVSGTCKPGRGIAARLSIGIDNAGR</sequence>
<evidence type="ECO:0000313" key="3">
    <source>
        <dbReference type="Proteomes" id="UP000045285"/>
    </source>
</evidence>
<reference evidence="3" key="1">
    <citation type="submission" date="2014-08" db="EMBL/GenBank/DDBJ databases">
        <authorList>
            <person name="Moulin L."/>
        </authorList>
    </citation>
    <scope>NUCLEOTIDE SEQUENCE [LARGE SCALE GENOMIC DNA]</scope>
</reference>
<dbReference type="EMBL" id="CCMZ01000056">
    <property type="protein sequence ID" value="CDX26616.1"/>
    <property type="molecule type" value="Genomic_DNA"/>
</dbReference>
<organism evidence="2 3">
    <name type="scientific">Mesorhizobium plurifarium</name>
    <dbReference type="NCBI Taxonomy" id="69974"/>
    <lineage>
        <taxon>Bacteria</taxon>
        <taxon>Pseudomonadati</taxon>
        <taxon>Pseudomonadota</taxon>
        <taxon>Alphaproteobacteria</taxon>
        <taxon>Hyphomicrobiales</taxon>
        <taxon>Phyllobacteriaceae</taxon>
        <taxon>Mesorhizobium</taxon>
    </lineage>
</organism>
<evidence type="ECO:0000256" key="1">
    <source>
        <dbReference type="SAM" id="MobiDB-lite"/>
    </source>
</evidence>
<protein>
    <submittedName>
        <fullName evidence="2">Uncharacterized protein</fullName>
    </submittedName>
</protein>
<accession>A0A090EFA7</accession>
<dbReference type="AlphaFoldDB" id="A0A090EFA7"/>
<dbReference type="Proteomes" id="UP000045285">
    <property type="component" value="Unassembled WGS sequence"/>
</dbReference>
<proteinExistence type="predicted"/>